<dbReference type="GeneID" id="301193286"/>
<dbReference type="EMBL" id="BAWO01000100">
    <property type="protein sequence ID" value="GAJ41796.1"/>
    <property type="molecule type" value="Genomic_DNA"/>
</dbReference>
<comment type="caution">
    <text evidence="1">The sequence shown here is derived from an EMBL/GenBank/DDBJ whole genome shotgun (WGS) entry which is preliminary data.</text>
</comment>
<dbReference type="Proteomes" id="UP000023561">
    <property type="component" value="Unassembled WGS sequence"/>
</dbReference>
<dbReference type="RefSeq" id="WP_052510074.1">
    <property type="nucleotide sequence ID" value="NZ_BAWO01000100.1"/>
</dbReference>
<proteinExistence type="predicted"/>
<evidence type="ECO:0000313" key="1">
    <source>
        <dbReference type="EMBL" id="GAJ41796.1"/>
    </source>
</evidence>
<reference evidence="1 2" key="1">
    <citation type="submission" date="2014-04" db="EMBL/GenBank/DDBJ databases">
        <title>Whole genome shotgun sequence of Geobacillus caldoxylosilyticus NBRC 107762.</title>
        <authorList>
            <person name="Hosoyama A."/>
            <person name="Hosoyama Y."/>
            <person name="Katano-Makiyama Y."/>
            <person name="Tsuchikane K."/>
            <person name="Ohji S."/>
            <person name="Ichikawa N."/>
            <person name="Yamazoe A."/>
            <person name="Fujita N."/>
        </authorList>
    </citation>
    <scope>NUCLEOTIDE SEQUENCE [LARGE SCALE GENOMIC DNA]</scope>
    <source>
        <strain evidence="1 2">NBRC 107762</strain>
    </source>
</reference>
<gene>
    <name evidence="1" type="ORF">GCA01S_100_00050</name>
</gene>
<sequence>MTVIRDIQLSIPSDINYFDHTVIVDYDTGETSPFTDYRQSKSAIFHYETRCITSLYTRLLPEIHTDGEKGVIIQCVPDLSKLSEKEIEMEMVPDFITVYVEMDYNQYFSLTDDLEKKKMALEVLQKGMEKLADERGWDKQIFREIYNKIKELNYKNTFIYKKKSSSNRRYICSIICEHEVSYVDIYLEIKRQKGNKVLKKERLVRVDRPHESFYWRYLGDLTWTLNHKVTFTDRLHHFGWVVTFLEKENETQIIWKVNKVSYLSS</sequence>
<keyword evidence="2" id="KW-1185">Reference proteome</keyword>
<evidence type="ECO:0000313" key="2">
    <source>
        <dbReference type="Proteomes" id="UP000023561"/>
    </source>
</evidence>
<protein>
    <submittedName>
        <fullName evidence="1">Uncharacterized protein</fullName>
    </submittedName>
</protein>
<name>A0A023DL74_9BACL</name>
<dbReference type="AlphaFoldDB" id="A0A023DL74"/>
<dbReference type="OrthoDB" id="2929185at2"/>
<accession>A0A023DL74</accession>
<organism evidence="1 2">
    <name type="scientific">Parageobacillus caldoxylosilyticus NBRC 107762</name>
    <dbReference type="NCBI Taxonomy" id="1220594"/>
    <lineage>
        <taxon>Bacteria</taxon>
        <taxon>Bacillati</taxon>
        <taxon>Bacillota</taxon>
        <taxon>Bacilli</taxon>
        <taxon>Bacillales</taxon>
        <taxon>Anoxybacillaceae</taxon>
        <taxon>Saccharococcus</taxon>
    </lineage>
</organism>